<dbReference type="Proteomes" id="UP000236161">
    <property type="component" value="Unassembled WGS sequence"/>
</dbReference>
<keyword evidence="5" id="KW-1133">Transmembrane helix</keyword>
<keyword evidence="6" id="KW-0472">Membrane</keyword>
<evidence type="ECO:0000256" key="1">
    <source>
        <dbReference type="ARBA" id="ARBA00004141"/>
    </source>
</evidence>
<dbReference type="EMBL" id="KZ452001">
    <property type="protein sequence ID" value="PKA52768.1"/>
    <property type="molecule type" value="Genomic_DNA"/>
</dbReference>
<dbReference type="GO" id="GO:0016020">
    <property type="term" value="C:membrane"/>
    <property type="evidence" value="ECO:0007669"/>
    <property type="project" value="UniProtKB-SubCell"/>
</dbReference>
<dbReference type="PANTHER" id="PTHR31942:SF82">
    <property type="entry name" value="MLO PROTEIN HOMOLOG 1"/>
    <property type="match status" value="1"/>
</dbReference>
<keyword evidence="3" id="KW-0812">Transmembrane</keyword>
<evidence type="ECO:0000256" key="6">
    <source>
        <dbReference type="ARBA" id="ARBA00023136"/>
    </source>
</evidence>
<protein>
    <submittedName>
        <fullName evidence="8">MLO protein like 1</fullName>
    </submittedName>
</protein>
<evidence type="ECO:0000313" key="8">
    <source>
        <dbReference type="EMBL" id="PKA52768.1"/>
    </source>
</evidence>
<organism evidence="8 9">
    <name type="scientific">Apostasia shenzhenica</name>
    <dbReference type="NCBI Taxonomy" id="1088818"/>
    <lineage>
        <taxon>Eukaryota</taxon>
        <taxon>Viridiplantae</taxon>
        <taxon>Streptophyta</taxon>
        <taxon>Embryophyta</taxon>
        <taxon>Tracheophyta</taxon>
        <taxon>Spermatophyta</taxon>
        <taxon>Magnoliopsida</taxon>
        <taxon>Liliopsida</taxon>
        <taxon>Asparagales</taxon>
        <taxon>Orchidaceae</taxon>
        <taxon>Apostasioideae</taxon>
        <taxon>Apostasia</taxon>
    </lineage>
</organism>
<dbReference type="AlphaFoldDB" id="A0A2I0AB40"/>
<keyword evidence="9" id="KW-1185">Reference proteome</keyword>
<dbReference type="PANTHER" id="PTHR31942">
    <property type="entry name" value="MLO-LIKE PROTEIN 1"/>
    <property type="match status" value="1"/>
</dbReference>
<dbReference type="GO" id="GO:0006952">
    <property type="term" value="P:defense response"/>
    <property type="evidence" value="ECO:0007669"/>
    <property type="project" value="UniProtKB-KW"/>
</dbReference>
<evidence type="ECO:0000256" key="7">
    <source>
        <dbReference type="ARBA" id="ARBA00023265"/>
    </source>
</evidence>
<keyword evidence="4" id="KW-0611">Plant defense</keyword>
<evidence type="ECO:0000256" key="5">
    <source>
        <dbReference type="ARBA" id="ARBA00022989"/>
    </source>
</evidence>
<dbReference type="STRING" id="1088818.A0A2I0AB40"/>
<sequence>MALGHAKMKKWKKWEAENGILTVYLIRNQSRCRLASQTSFVKQYSGVSGITGVRWIVAVFRQFFKSVTKVDYLTMRRGFINFKFFPLLGN</sequence>
<name>A0A2I0AB40_9ASPA</name>
<evidence type="ECO:0000256" key="4">
    <source>
        <dbReference type="ARBA" id="ARBA00022821"/>
    </source>
</evidence>
<evidence type="ECO:0000256" key="3">
    <source>
        <dbReference type="ARBA" id="ARBA00022692"/>
    </source>
</evidence>
<accession>A0A2I0AB40</accession>
<dbReference type="OrthoDB" id="1480572at2759"/>
<gene>
    <name evidence="8" type="primary">MLO-H1</name>
    <name evidence="8" type="ORF">AXF42_Ash001749</name>
</gene>
<comment type="similarity">
    <text evidence="2">Belongs to the MLO family.</text>
</comment>
<comment type="subcellular location">
    <subcellularLocation>
        <location evidence="1">Membrane</location>
        <topology evidence="1">Multi-pass membrane protein</topology>
    </subcellularLocation>
</comment>
<reference evidence="8 9" key="1">
    <citation type="journal article" date="2017" name="Nature">
        <title>The Apostasia genome and the evolution of orchids.</title>
        <authorList>
            <person name="Zhang G.Q."/>
            <person name="Liu K.W."/>
            <person name="Li Z."/>
            <person name="Lohaus R."/>
            <person name="Hsiao Y.Y."/>
            <person name="Niu S.C."/>
            <person name="Wang J.Y."/>
            <person name="Lin Y.C."/>
            <person name="Xu Q."/>
            <person name="Chen L.J."/>
            <person name="Yoshida K."/>
            <person name="Fujiwara S."/>
            <person name="Wang Z.W."/>
            <person name="Zhang Y.Q."/>
            <person name="Mitsuda N."/>
            <person name="Wang M."/>
            <person name="Liu G.H."/>
            <person name="Pecoraro L."/>
            <person name="Huang H.X."/>
            <person name="Xiao X.J."/>
            <person name="Lin M."/>
            <person name="Wu X.Y."/>
            <person name="Wu W.L."/>
            <person name="Chen Y.Y."/>
            <person name="Chang S.B."/>
            <person name="Sakamoto S."/>
            <person name="Ohme-Takagi M."/>
            <person name="Yagi M."/>
            <person name="Zeng S.J."/>
            <person name="Shen C.Y."/>
            <person name="Yeh C.M."/>
            <person name="Luo Y.B."/>
            <person name="Tsai W.C."/>
            <person name="Van de Peer Y."/>
            <person name="Liu Z.J."/>
        </authorList>
    </citation>
    <scope>NUCLEOTIDE SEQUENCE [LARGE SCALE GENOMIC DNA]</scope>
    <source>
        <strain evidence="9">cv. Shenzhen</strain>
        <tissue evidence="8">Stem</tissue>
    </source>
</reference>
<dbReference type="Pfam" id="PF03094">
    <property type="entry name" value="Mlo"/>
    <property type="match status" value="1"/>
</dbReference>
<evidence type="ECO:0000256" key="2">
    <source>
        <dbReference type="ARBA" id="ARBA00006574"/>
    </source>
</evidence>
<proteinExistence type="inferred from homology"/>
<dbReference type="InterPro" id="IPR004326">
    <property type="entry name" value="Mlo"/>
</dbReference>
<keyword evidence="7" id="KW-0568">Pathogenesis-related protein</keyword>
<evidence type="ECO:0000313" key="9">
    <source>
        <dbReference type="Proteomes" id="UP000236161"/>
    </source>
</evidence>